<geneLocation type="plasmid" evidence="1 2">
    <name>unnamed1</name>
</geneLocation>
<gene>
    <name evidence="1" type="ORF">BKK80_34955</name>
</gene>
<evidence type="ECO:0000313" key="2">
    <source>
        <dbReference type="Proteomes" id="UP000177515"/>
    </source>
</evidence>
<proteinExistence type="predicted"/>
<protein>
    <recommendedName>
        <fullName evidence="3">Ferredoxin</fullName>
    </recommendedName>
</protein>
<keyword evidence="1" id="KW-0614">Plasmid</keyword>
<dbReference type="Proteomes" id="UP000177515">
    <property type="component" value="Plasmid unnamed1"/>
</dbReference>
<dbReference type="RefSeq" id="WP_071073760.1">
    <property type="nucleotide sequence ID" value="NZ_CP017756.1"/>
</dbReference>
<evidence type="ECO:0008006" key="3">
    <source>
        <dbReference type="Google" id="ProtNLM"/>
    </source>
</evidence>
<dbReference type="EMBL" id="CP017756">
    <property type="protein sequence ID" value="AOZ11156.1"/>
    <property type="molecule type" value="Genomic_DNA"/>
</dbReference>
<reference evidence="1 2" key="1">
    <citation type="submission" date="2016-10" db="EMBL/GenBank/DDBJ databases">
        <title>Complete genome sequences of three Cupriavidus strains isolated from various Malaysian environments.</title>
        <authorList>
            <person name="Abdullah A.A.-A."/>
            <person name="Shafie N.A.H."/>
            <person name="Lau N.S."/>
        </authorList>
    </citation>
    <scope>NUCLEOTIDE SEQUENCE [LARGE SCALE GENOMIC DNA]</scope>
    <source>
        <strain evidence="1 2">USMAA1020</strain>
        <plasmid evidence="1 2">unnamed1</plasmid>
    </source>
</reference>
<accession>A0ABM6FGS1</accession>
<organism evidence="1 2">
    <name type="scientific">Cupriavidus malaysiensis</name>
    <dbReference type="NCBI Taxonomy" id="367825"/>
    <lineage>
        <taxon>Bacteria</taxon>
        <taxon>Pseudomonadati</taxon>
        <taxon>Pseudomonadota</taxon>
        <taxon>Betaproteobacteria</taxon>
        <taxon>Burkholderiales</taxon>
        <taxon>Burkholderiaceae</taxon>
        <taxon>Cupriavidus</taxon>
    </lineage>
</organism>
<evidence type="ECO:0000313" key="1">
    <source>
        <dbReference type="EMBL" id="AOZ11156.1"/>
    </source>
</evidence>
<sequence length="85" mass="9666">MKPYLIEVSSLRDTVWVTANDGSCIGRFSKRFGIDVHRTVDDQRAGAGQCLFCTHRPAGEAEWHTFRARIRDHYGIDIPADTIIF</sequence>
<name>A0ABM6FGS1_9BURK</name>
<keyword evidence="2" id="KW-1185">Reference proteome</keyword>